<sequence length="716" mass="81017">MEVNMRRNTKLVKYLLVFALLITLAVTPINQTVHAVSSVTNTIIDDFENYTSDDELKSAYGLWSSGGNAVDRSLNQEHANDGTNSMQIVPNEPLDSWAAISHNFPVSDWADSAGISFWIHNDADEPLEFNFDIKSKSKAFGQEGTFTASLKEDGSSSWEENSFESMLTVPEGFTGLIRIAWDQFTEKAWQCPQGCDNDLNLALVEGFEIGYNPQANSTNEIYVDSISLWKTSEGTVGESLAPEWATPSNSFDLTYRSAPIDNPLKGFLPFSDSVEWQTDYNQMPYSMEFFYIPLNDIMTNFNEYDWSKLESRINDIASRGNQAIFRVYLDYPQKQSGIPQFLLDLGLETKDYSYNSNGGPNGTSVAPNYNDERLNTALLQFIEALGDKYDGDPRIGFIQAGLIGFWGEWHTFPQDGWTSAGDWDGELAEHEDGHATDWMPNSANQAAIIQEFDDSFDETKILARYPAEYNRDLKIGYHDDSFAFQTLPASLGGEDWHFIGRLQDNQVMEKWKDEPIGGEMRPEIQIDMWNNDPPQYIGEPIEGAQGEDYYKSLALTHASWLKIQEVFQTPLEGDALERAQEGSRRLGYEYFVPNAYLNAANGQLQAAIEIQNTGVAPFYYDWEVEIAARDRNGNIKEWTTDWDISYVLPNDEETGVNNKALLEWSSNTSTLGEGSYDILIRVVNPLSEIYSNAKEFYFANEEQEENGWLRVGHIEI</sequence>
<proteinExistence type="predicted"/>
<dbReference type="Proteomes" id="UP000216013">
    <property type="component" value="Unassembled WGS sequence"/>
</dbReference>
<protein>
    <recommendedName>
        <fullName evidence="1">DUF4832 domain-containing protein</fullName>
    </recommendedName>
</protein>
<accession>A0A268AA82</accession>
<comment type="caution">
    <text evidence="2">The sequence shown here is derived from an EMBL/GenBank/DDBJ whole genome shotgun (WGS) entry which is preliminary data.</text>
</comment>
<evidence type="ECO:0000259" key="1">
    <source>
        <dbReference type="Pfam" id="PF16116"/>
    </source>
</evidence>
<dbReference type="Gene3D" id="3.20.20.80">
    <property type="entry name" value="Glycosidases"/>
    <property type="match status" value="1"/>
</dbReference>
<evidence type="ECO:0000313" key="2">
    <source>
        <dbReference type="EMBL" id="PAD21033.1"/>
    </source>
</evidence>
<dbReference type="InterPro" id="IPR008979">
    <property type="entry name" value="Galactose-bd-like_sf"/>
</dbReference>
<dbReference type="SUPFAM" id="SSF49785">
    <property type="entry name" value="Galactose-binding domain-like"/>
    <property type="match status" value="1"/>
</dbReference>
<dbReference type="InterPro" id="IPR032267">
    <property type="entry name" value="DUF4832"/>
</dbReference>
<dbReference type="Gene3D" id="2.60.120.430">
    <property type="entry name" value="Galactose-binding lectin"/>
    <property type="match status" value="1"/>
</dbReference>
<dbReference type="AlphaFoldDB" id="A0A268AA82"/>
<dbReference type="Pfam" id="PF16116">
    <property type="entry name" value="DUF4832"/>
    <property type="match status" value="1"/>
</dbReference>
<evidence type="ECO:0000313" key="3">
    <source>
        <dbReference type="Proteomes" id="UP000216013"/>
    </source>
</evidence>
<organism evidence="2 3">
    <name type="scientific">Terribacillus saccharophilus</name>
    <dbReference type="NCBI Taxonomy" id="361277"/>
    <lineage>
        <taxon>Bacteria</taxon>
        <taxon>Bacillati</taxon>
        <taxon>Bacillota</taxon>
        <taxon>Bacilli</taxon>
        <taxon>Bacillales</taxon>
        <taxon>Bacillaceae</taxon>
        <taxon>Terribacillus</taxon>
    </lineage>
</organism>
<reference evidence="2 3" key="1">
    <citation type="submission" date="2017-07" db="EMBL/GenBank/DDBJ databases">
        <title>Isolation and whole genome analysis of endospore-forming bacteria from heroin.</title>
        <authorList>
            <person name="Kalinowski J."/>
            <person name="Ahrens B."/>
            <person name="Al-Dilaimi A."/>
            <person name="Winkler A."/>
            <person name="Wibberg D."/>
            <person name="Schleenbecker U."/>
            <person name="Ruckert C."/>
            <person name="Wolfel R."/>
            <person name="Grass G."/>
        </authorList>
    </citation>
    <scope>NUCLEOTIDE SEQUENCE [LARGE SCALE GENOMIC DNA]</scope>
    <source>
        <strain evidence="2 3">7528</strain>
    </source>
</reference>
<gene>
    <name evidence="2" type="ORF">CHH64_10800</name>
</gene>
<name>A0A268AA82_9BACI</name>
<feature type="domain" description="DUF4832" evidence="1">
    <location>
        <begin position="475"/>
        <end position="694"/>
    </location>
</feature>
<dbReference type="EMBL" id="NPBV01000018">
    <property type="protein sequence ID" value="PAD21033.1"/>
    <property type="molecule type" value="Genomic_DNA"/>
</dbReference>